<proteinExistence type="predicted"/>
<dbReference type="Proteomes" id="UP001152803">
    <property type="component" value="Unassembled WGS sequence"/>
</dbReference>
<sequence>LLVVTGGGEQTSGLWLTVTYLLQPECQGGQKKGVHLSSSTGGRSCAQFQEPPNPQPGVSKHKGLEYCSTVRRNPQGRTEPGGTFRKPAFPSGPKQLASYSCFSNIVAGRHWEVHA</sequence>
<accession>A0A9Q1DBX5</accession>
<comment type="caution">
    <text evidence="2">The sequence shown here is derived from an EMBL/GenBank/DDBJ whole genome shotgun (WGS) entry which is preliminary data.</text>
</comment>
<organism evidence="2 3">
    <name type="scientific">Conger conger</name>
    <name type="common">Conger eel</name>
    <name type="synonym">Muraena conger</name>
    <dbReference type="NCBI Taxonomy" id="82655"/>
    <lineage>
        <taxon>Eukaryota</taxon>
        <taxon>Metazoa</taxon>
        <taxon>Chordata</taxon>
        <taxon>Craniata</taxon>
        <taxon>Vertebrata</taxon>
        <taxon>Euteleostomi</taxon>
        <taxon>Actinopterygii</taxon>
        <taxon>Neopterygii</taxon>
        <taxon>Teleostei</taxon>
        <taxon>Anguilliformes</taxon>
        <taxon>Congridae</taxon>
        <taxon>Conger</taxon>
    </lineage>
</organism>
<evidence type="ECO:0000313" key="2">
    <source>
        <dbReference type="EMBL" id="KAJ8265573.1"/>
    </source>
</evidence>
<gene>
    <name evidence="2" type="ORF">COCON_G00146720</name>
</gene>
<dbReference type="EMBL" id="JAFJMO010000010">
    <property type="protein sequence ID" value="KAJ8265573.1"/>
    <property type="molecule type" value="Genomic_DNA"/>
</dbReference>
<keyword evidence="3" id="KW-1185">Reference proteome</keyword>
<feature type="non-terminal residue" evidence="2">
    <location>
        <position position="115"/>
    </location>
</feature>
<dbReference type="AlphaFoldDB" id="A0A9Q1DBX5"/>
<reference evidence="2" key="1">
    <citation type="journal article" date="2023" name="Science">
        <title>Genome structures resolve the early diversification of teleost fishes.</title>
        <authorList>
            <person name="Parey E."/>
            <person name="Louis A."/>
            <person name="Montfort J."/>
            <person name="Bouchez O."/>
            <person name="Roques C."/>
            <person name="Iampietro C."/>
            <person name="Lluch J."/>
            <person name="Castinel A."/>
            <person name="Donnadieu C."/>
            <person name="Desvignes T."/>
            <person name="Floi Bucao C."/>
            <person name="Jouanno E."/>
            <person name="Wen M."/>
            <person name="Mejri S."/>
            <person name="Dirks R."/>
            <person name="Jansen H."/>
            <person name="Henkel C."/>
            <person name="Chen W.J."/>
            <person name="Zahm M."/>
            <person name="Cabau C."/>
            <person name="Klopp C."/>
            <person name="Thompson A.W."/>
            <person name="Robinson-Rechavi M."/>
            <person name="Braasch I."/>
            <person name="Lecointre G."/>
            <person name="Bobe J."/>
            <person name="Postlethwait J.H."/>
            <person name="Berthelot C."/>
            <person name="Roest Crollius H."/>
            <person name="Guiguen Y."/>
        </authorList>
    </citation>
    <scope>NUCLEOTIDE SEQUENCE</scope>
    <source>
        <strain evidence="2">Concon-B</strain>
    </source>
</reference>
<name>A0A9Q1DBX5_CONCO</name>
<evidence type="ECO:0000313" key="3">
    <source>
        <dbReference type="Proteomes" id="UP001152803"/>
    </source>
</evidence>
<evidence type="ECO:0000256" key="1">
    <source>
        <dbReference type="SAM" id="MobiDB-lite"/>
    </source>
</evidence>
<protein>
    <submittedName>
        <fullName evidence="2">Uncharacterized protein</fullName>
    </submittedName>
</protein>
<feature type="region of interest" description="Disordered" evidence="1">
    <location>
        <begin position="30"/>
        <end position="61"/>
    </location>
</feature>